<sequence length="152" mass="17608">MGKLGNKREMDCRRSDRDDGGNEAEQLAPTLSRPSKRQKKLLITTNELLTKLCNWLRDKFIRPPPFSSSDLIPFNKYSDSGFGLSKYDVFISFRGADVRNSFLSHLYYHLNHLWKLAVYKDDVDMERGEQISSSLLLAVQRSDVYIVILFKN</sequence>
<keyword evidence="2" id="KW-0378">Hydrolase</keyword>
<evidence type="ECO:0000313" key="7">
    <source>
        <dbReference type="EMBL" id="CAL1387058.1"/>
    </source>
</evidence>
<dbReference type="EC" id="3.2.2.6" evidence="1"/>
<dbReference type="AlphaFoldDB" id="A0AAV2EMZ1"/>
<evidence type="ECO:0000256" key="1">
    <source>
        <dbReference type="ARBA" id="ARBA00011982"/>
    </source>
</evidence>
<dbReference type="PROSITE" id="PS50104">
    <property type="entry name" value="TIR"/>
    <property type="match status" value="1"/>
</dbReference>
<reference evidence="7 8" key="1">
    <citation type="submission" date="2024-04" db="EMBL/GenBank/DDBJ databases">
        <authorList>
            <person name="Fracassetti M."/>
        </authorList>
    </citation>
    <scope>NUCLEOTIDE SEQUENCE [LARGE SCALE GENOMIC DNA]</scope>
</reference>
<gene>
    <name evidence="7" type="ORF">LTRI10_LOCUS28066</name>
</gene>
<evidence type="ECO:0000256" key="3">
    <source>
        <dbReference type="ARBA" id="ARBA00023027"/>
    </source>
</evidence>
<dbReference type="GO" id="GO:0061809">
    <property type="term" value="F:NAD+ nucleosidase activity, cyclic ADP-ribose generating"/>
    <property type="evidence" value="ECO:0007669"/>
    <property type="project" value="UniProtKB-EC"/>
</dbReference>
<protein>
    <recommendedName>
        <fullName evidence="1">ADP-ribosyl cyclase/cyclic ADP-ribose hydrolase</fullName>
        <ecNumber evidence="1">3.2.2.6</ecNumber>
    </recommendedName>
</protein>
<organism evidence="7 8">
    <name type="scientific">Linum trigynum</name>
    <dbReference type="NCBI Taxonomy" id="586398"/>
    <lineage>
        <taxon>Eukaryota</taxon>
        <taxon>Viridiplantae</taxon>
        <taxon>Streptophyta</taxon>
        <taxon>Embryophyta</taxon>
        <taxon>Tracheophyta</taxon>
        <taxon>Spermatophyta</taxon>
        <taxon>Magnoliopsida</taxon>
        <taxon>eudicotyledons</taxon>
        <taxon>Gunneridae</taxon>
        <taxon>Pentapetalae</taxon>
        <taxon>rosids</taxon>
        <taxon>fabids</taxon>
        <taxon>Malpighiales</taxon>
        <taxon>Linaceae</taxon>
        <taxon>Linum</taxon>
    </lineage>
</organism>
<feature type="compositionally biased region" description="Basic and acidic residues" evidence="5">
    <location>
        <begin position="1"/>
        <end position="20"/>
    </location>
</feature>
<evidence type="ECO:0000259" key="6">
    <source>
        <dbReference type="PROSITE" id="PS50104"/>
    </source>
</evidence>
<proteinExistence type="predicted"/>
<dbReference type="EMBL" id="OZ034818">
    <property type="protein sequence ID" value="CAL1387058.1"/>
    <property type="molecule type" value="Genomic_DNA"/>
</dbReference>
<feature type="region of interest" description="Disordered" evidence="5">
    <location>
        <begin position="1"/>
        <end position="35"/>
    </location>
</feature>
<dbReference type="SUPFAM" id="SSF52200">
    <property type="entry name" value="Toll/Interleukin receptor TIR domain"/>
    <property type="match status" value="1"/>
</dbReference>
<accession>A0AAV2EMZ1</accession>
<feature type="domain" description="TIR" evidence="6">
    <location>
        <begin position="85"/>
        <end position="152"/>
    </location>
</feature>
<keyword evidence="3" id="KW-0520">NAD</keyword>
<dbReference type="InterPro" id="IPR000157">
    <property type="entry name" value="TIR_dom"/>
</dbReference>
<dbReference type="InterPro" id="IPR035897">
    <property type="entry name" value="Toll_tir_struct_dom_sf"/>
</dbReference>
<name>A0AAV2EMZ1_9ROSI</name>
<dbReference type="Gene3D" id="3.40.50.10140">
    <property type="entry name" value="Toll/interleukin-1 receptor homology (TIR) domain"/>
    <property type="match status" value="1"/>
</dbReference>
<dbReference type="PANTHER" id="PTHR32009:SF39">
    <property type="entry name" value="TIR DOMAIN-CONTAINING PROTEIN"/>
    <property type="match status" value="1"/>
</dbReference>
<evidence type="ECO:0000313" key="8">
    <source>
        <dbReference type="Proteomes" id="UP001497516"/>
    </source>
</evidence>
<keyword evidence="8" id="KW-1185">Reference proteome</keyword>
<dbReference type="GO" id="GO:0007165">
    <property type="term" value="P:signal transduction"/>
    <property type="evidence" value="ECO:0007669"/>
    <property type="project" value="InterPro"/>
</dbReference>
<evidence type="ECO:0000256" key="4">
    <source>
        <dbReference type="ARBA" id="ARBA00047304"/>
    </source>
</evidence>
<dbReference type="Pfam" id="PF01582">
    <property type="entry name" value="TIR"/>
    <property type="match status" value="1"/>
</dbReference>
<comment type="catalytic activity">
    <reaction evidence="4">
        <text>NAD(+) + H2O = ADP-D-ribose + nicotinamide + H(+)</text>
        <dbReference type="Rhea" id="RHEA:16301"/>
        <dbReference type="ChEBI" id="CHEBI:15377"/>
        <dbReference type="ChEBI" id="CHEBI:15378"/>
        <dbReference type="ChEBI" id="CHEBI:17154"/>
        <dbReference type="ChEBI" id="CHEBI:57540"/>
        <dbReference type="ChEBI" id="CHEBI:57967"/>
        <dbReference type="EC" id="3.2.2.6"/>
    </reaction>
    <physiologicalReaction direction="left-to-right" evidence="4">
        <dbReference type="Rhea" id="RHEA:16302"/>
    </physiologicalReaction>
</comment>
<evidence type="ECO:0000256" key="5">
    <source>
        <dbReference type="SAM" id="MobiDB-lite"/>
    </source>
</evidence>
<evidence type="ECO:0000256" key="2">
    <source>
        <dbReference type="ARBA" id="ARBA00022801"/>
    </source>
</evidence>
<dbReference type="PANTHER" id="PTHR32009">
    <property type="entry name" value="TMV RESISTANCE PROTEIN N-LIKE"/>
    <property type="match status" value="1"/>
</dbReference>
<dbReference type="Proteomes" id="UP001497516">
    <property type="component" value="Chromosome 5"/>
</dbReference>